<dbReference type="InterPro" id="IPR003676">
    <property type="entry name" value="SAUR_fam"/>
</dbReference>
<comment type="similarity">
    <text evidence="1">Belongs to the ARG7 family.</text>
</comment>
<dbReference type="PANTHER" id="PTHR31374">
    <property type="entry name" value="AUXIN-INDUCED PROTEIN-LIKE-RELATED"/>
    <property type="match status" value="1"/>
</dbReference>
<evidence type="ECO:0000256" key="1">
    <source>
        <dbReference type="ARBA" id="ARBA00006974"/>
    </source>
</evidence>
<name>A0A426YKX0_ENSVE</name>
<dbReference type="PANTHER" id="PTHR31374:SF168">
    <property type="entry name" value="OS02G0445600 PROTEIN"/>
    <property type="match status" value="1"/>
</dbReference>
<sequence length="225" mass="25611">MSLAAQEHSRADSGTRHHMVSSACRSHDDTKPTITAEGLVGLEKLKRSCPMQLMDRHSFIFKWRSSGLSNHCRVPHAEKPTGGEFFCARPRPFTESLRRENLKMIRCVSRRESKEENMAVKKQNKVGQTAVLKQILKRCSSLGREGKKKEEDEEQGLPVDVPRGHFVVYVGHNRSRFIVPISYLARPEFQSLLRQAEDEFGFHHHMGLTIPCDEVAFRSLTSALT</sequence>
<dbReference type="AlphaFoldDB" id="A0A426YKX0"/>
<evidence type="ECO:0000313" key="4">
    <source>
        <dbReference type="Proteomes" id="UP000287651"/>
    </source>
</evidence>
<protein>
    <recommendedName>
        <fullName evidence="5">Auxin-responsive protein</fullName>
    </recommendedName>
</protein>
<accession>A0A426YKX0</accession>
<dbReference type="Proteomes" id="UP000287651">
    <property type="component" value="Unassembled WGS sequence"/>
</dbReference>
<gene>
    <name evidence="3" type="ORF">B296_00019734</name>
</gene>
<reference evidence="3 4" key="1">
    <citation type="journal article" date="2014" name="Agronomy (Basel)">
        <title>A Draft Genome Sequence for Ensete ventricosum, the Drought-Tolerant Tree Against Hunger.</title>
        <authorList>
            <person name="Harrison J."/>
            <person name="Moore K.A."/>
            <person name="Paszkiewicz K."/>
            <person name="Jones T."/>
            <person name="Grant M."/>
            <person name="Ambacheew D."/>
            <person name="Muzemil S."/>
            <person name="Studholme D.J."/>
        </authorList>
    </citation>
    <scope>NUCLEOTIDE SEQUENCE [LARGE SCALE GENOMIC DNA]</scope>
</reference>
<organism evidence="3 4">
    <name type="scientific">Ensete ventricosum</name>
    <name type="common">Abyssinian banana</name>
    <name type="synonym">Musa ensete</name>
    <dbReference type="NCBI Taxonomy" id="4639"/>
    <lineage>
        <taxon>Eukaryota</taxon>
        <taxon>Viridiplantae</taxon>
        <taxon>Streptophyta</taxon>
        <taxon>Embryophyta</taxon>
        <taxon>Tracheophyta</taxon>
        <taxon>Spermatophyta</taxon>
        <taxon>Magnoliopsida</taxon>
        <taxon>Liliopsida</taxon>
        <taxon>Zingiberales</taxon>
        <taxon>Musaceae</taxon>
        <taxon>Ensete</taxon>
    </lineage>
</organism>
<dbReference type="Pfam" id="PF02519">
    <property type="entry name" value="Auxin_inducible"/>
    <property type="match status" value="1"/>
</dbReference>
<feature type="region of interest" description="Disordered" evidence="2">
    <location>
        <begin position="1"/>
        <end position="30"/>
    </location>
</feature>
<evidence type="ECO:0000313" key="3">
    <source>
        <dbReference type="EMBL" id="RRT52378.1"/>
    </source>
</evidence>
<dbReference type="GO" id="GO:0009733">
    <property type="term" value="P:response to auxin"/>
    <property type="evidence" value="ECO:0007669"/>
    <property type="project" value="InterPro"/>
</dbReference>
<dbReference type="EMBL" id="AMZH03011698">
    <property type="protein sequence ID" value="RRT52378.1"/>
    <property type="molecule type" value="Genomic_DNA"/>
</dbReference>
<comment type="caution">
    <text evidence="3">The sequence shown here is derived from an EMBL/GenBank/DDBJ whole genome shotgun (WGS) entry which is preliminary data.</text>
</comment>
<evidence type="ECO:0000256" key="2">
    <source>
        <dbReference type="SAM" id="MobiDB-lite"/>
    </source>
</evidence>
<proteinExistence type="inferred from homology"/>
<evidence type="ECO:0008006" key="5">
    <source>
        <dbReference type="Google" id="ProtNLM"/>
    </source>
</evidence>